<feature type="compositionally biased region" description="Basic residues" evidence="1">
    <location>
        <begin position="11"/>
        <end position="23"/>
    </location>
</feature>
<accession>A0A919GFS6</accession>
<keyword evidence="3" id="KW-1185">Reference proteome</keyword>
<proteinExistence type="predicted"/>
<gene>
    <name evidence="2" type="ORF">GCM10018793_44980</name>
</gene>
<feature type="region of interest" description="Disordered" evidence="1">
    <location>
        <begin position="1"/>
        <end position="37"/>
    </location>
</feature>
<sequence>MSSVTPVAGRRLGRAAGGRRARAGRPDSRSLASLATRPSGATALEPAVVGSFAGAAILGAWDGGRLAAKVSGPRPQRLFALVPPAVAVLVLADALT</sequence>
<reference evidence="2" key="2">
    <citation type="submission" date="2020-09" db="EMBL/GenBank/DDBJ databases">
        <authorList>
            <person name="Sun Q."/>
            <person name="Ohkuma M."/>
        </authorList>
    </citation>
    <scope>NUCLEOTIDE SEQUENCE</scope>
    <source>
        <strain evidence="2">JCM 5069</strain>
    </source>
</reference>
<dbReference type="RefSeq" id="WP_189934823.1">
    <property type="nucleotide sequence ID" value="NZ_BNCD01000013.1"/>
</dbReference>
<evidence type="ECO:0000256" key="1">
    <source>
        <dbReference type="SAM" id="MobiDB-lite"/>
    </source>
</evidence>
<evidence type="ECO:0000313" key="3">
    <source>
        <dbReference type="Proteomes" id="UP000603708"/>
    </source>
</evidence>
<comment type="caution">
    <text evidence="2">The sequence shown here is derived from an EMBL/GenBank/DDBJ whole genome shotgun (WGS) entry which is preliminary data.</text>
</comment>
<reference evidence="2" key="1">
    <citation type="journal article" date="2014" name="Int. J. Syst. Evol. Microbiol.">
        <title>Complete genome sequence of Corynebacterium casei LMG S-19264T (=DSM 44701T), isolated from a smear-ripened cheese.</title>
        <authorList>
            <consortium name="US DOE Joint Genome Institute (JGI-PGF)"/>
            <person name="Walter F."/>
            <person name="Albersmeier A."/>
            <person name="Kalinowski J."/>
            <person name="Ruckert C."/>
        </authorList>
    </citation>
    <scope>NUCLEOTIDE SEQUENCE</scope>
    <source>
        <strain evidence="2">JCM 5069</strain>
    </source>
</reference>
<dbReference type="AlphaFoldDB" id="A0A919GFS6"/>
<protein>
    <submittedName>
        <fullName evidence="2">Uncharacterized protein</fullName>
    </submittedName>
</protein>
<evidence type="ECO:0000313" key="2">
    <source>
        <dbReference type="EMBL" id="GHH83279.1"/>
    </source>
</evidence>
<name>A0A919GFS6_9ACTN</name>
<organism evidence="2 3">
    <name type="scientific">Streptomyces sulfonofaciens</name>
    <dbReference type="NCBI Taxonomy" id="68272"/>
    <lineage>
        <taxon>Bacteria</taxon>
        <taxon>Bacillati</taxon>
        <taxon>Actinomycetota</taxon>
        <taxon>Actinomycetes</taxon>
        <taxon>Kitasatosporales</taxon>
        <taxon>Streptomycetaceae</taxon>
        <taxon>Streptomyces</taxon>
    </lineage>
</organism>
<dbReference type="EMBL" id="BNCD01000013">
    <property type="protein sequence ID" value="GHH83279.1"/>
    <property type="molecule type" value="Genomic_DNA"/>
</dbReference>
<dbReference type="Proteomes" id="UP000603708">
    <property type="component" value="Unassembled WGS sequence"/>
</dbReference>